<reference evidence="2 3" key="1">
    <citation type="submission" date="2018-08" db="EMBL/GenBank/DDBJ databases">
        <title>Aphanomyces genome sequencing and annotation.</title>
        <authorList>
            <person name="Minardi D."/>
            <person name="Oidtmann B."/>
            <person name="Van Der Giezen M."/>
            <person name="Studholme D.J."/>
        </authorList>
    </citation>
    <scope>NUCLEOTIDE SEQUENCE [LARGE SCALE GENOMIC DNA]</scope>
    <source>
        <strain evidence="2 3">SA</strain>
    </source>
</reference>
<dbReference type="GO" id="GO:0050043">
    <property type="term" value="F:lactate racemase activity"/>
    <property type="evidence" value="ECO:0007669"/>
    <property type="project" value="InterPro"/>
</dbReference>
<dbReference type="Gene3D" id="3.90.226.30">
    <property type="match status" value="1"/>
</dbReference>
<dbReference type="Proteomes" id="UP000265716">
    <property type="component" value="Unassembled WGS sequence"/>
</dbReference>
<sequence>MVLLYSDGSPTTEISDDDLKQALVTALDKFHGKDKRKVMFVPPDFTRFHSYVESGIVTQHAYEYFGEHVKDIMPALGTHAPMTPIEISKVTVYACHQLNDVVKIGEVPRELVREASDGQVDEPWPAQLNKLIWEGGHDLILSIGQVVPHEVMGMANYNKNLFVGTGGSDAINFSHFIGAVYGMERMMGRANNPLRRILNYASDHFLTHLPIVYVQTIYIILLTPWTSSDDGSVVTRGVYIGTDDECFTKAAALSLQVNFILLPAPLHEVVVHLDADEFKTTWLGNKSIYRTRMAIADGGTLVVLAPGVTHFGEDKQIDLLIRKYGYRTTPEVLAHIAANRDLMKNLSAAAHLIHGSPENRFRVVYACAPNGLTKEEVEGVGFEYAKLDDMLALYQIDGRQDGWNTTEGGKRSFYYVSNPAMGLWAYEGRFEASSRPSQLPHVPPAEAPVQVLTALHGNEVCVDAGVGGGPFTKADHDKLLE</sequence>
<dbReference type="VEuPathDB" id="FungiDB:H257_01187"/>
<dbReference type="InterPro" id="IPR043166">
    <property type="entry name" value="LarA-like_C"/>
</dbReference>
<evidence type="ECO:0000259" key="1">
    <source>
        <dbReference type="Pfam" id="PF09861"/>
    </source>
</evidence>
<dbReference type="EMBL" id="QUTC01003806">
    <property type="protein sequence ID" value="RHY68173.1"/>
    <property type="molecule type" value="Genomic_DNA"/>
</dbReference>
<comment type="caution">
    <text evidence="2">The sequence shown here is derived from an EMBL/GenBank/DDBJ whole genome shotgun (WGS) entry which is preliminary data.</text>
</comment>
<dbReference type="InterPro" id="IPR018657">
    <property type="entry name" value="LarA-like_N"/>
</dbReference>
<dbReference type="Gene3D" id="3.40.50.11440">
    <property type="match status" value="1"/>
</dbReference>
<feature type="domain" description="LarA-like N-terminal" evidence="1">
    <location>
        <begin position="33"/>
        <end position="177"/>
    </location>
</feature>
<dbReference type="PANTHER" id="PTHR33171">
    <property type="entry name" value="LAR_N DOMAIN-CONTAINING PROTEIN"/>
    <property type="match status" value="1"/>
</dbReference>
<proteinExistence type="predicted"/>
<evidence type="ECO:0000313" key="2">
    <source>
        <dbReference type="EMBL" id="RHY68173.1"/>
    </source>
</evidence>
<accession>A0A397DN37</accession>
<protein>
    <recommendedName>
        <fullName evidence="1">LarA-like N-terminal domain-containing protein</fullName>
    </recommendedName>
</protein>
<dbReference type="PANTHER" id="PTHR33171:SF17">
    <property type="entry name" value="LARA-LIKE N-TERMINAL DOMAIN-CONTAINING PROTEIN"/>
    <property type="match status" value="1"/>
</dbReference>
<organism evidence="2 3">
    <name type="scientific">Aphanomyces astaci</name>
    <name type="common">Crayfish plague agent</name>
    <dbReference type="NCBI Taxonomy" id="112090"/>
    <lineage>
        <taxon>Eukaryota</taxon>
        <taxon>Sar</taxon>
        <taxon>Stramenopiles</taxon>
        <taxon>Oomycota</taxon>
        <taxon>Saprolegniomycetes</taxon>
        <taxon>Saprolegniales</taxon>
        <taxon>Verrucalvaceae</taxon>
        <taxon>Aphanomyces</taxon>
    </lineage>
</organism>
<gene>
    <name evidence="2" type="ORF">DYB38_010395</name>
</gene>
<dbReference type="InterPro" id="IPR048068">
    <property type="entry name" value="LarA-like"/>
</dbReference>
<dbReference type="Pfam" id="PF09861">
    <property type="entry name" value="Lar_N"/>
    <property type="match status" value="1"/>
</dbReference>
<dbReference type="AlphaFoldDB" id="A0A397DN37"/>
<name>A0A397DN37_APHAT</name>
<evidence type="ECO:0000313" key="3">
    <source>
        <dbReference type="Proteomes" id="UP000265716"/>
    </source>
</evidence>